<feature type="domain" description="Gfo/Idh/MocA-like oxidoreductase N-terminal" evidence="1">
    <location>
        <begin position="4"/>
        <end position="124"/>
    </location>
</feature>
<dbReference type="InterPro" id="IPR000683">
    <property type="entry name" value="Gfo/Idh/MocA-like_OxRdtase_N"/>
</dbReference>
<dbReference type="Proteomes" id="UP001555786">
    <property type="component" value="Unassembled WGS sequence"/>
</dbReference>
<keyword evidence="4" id="KW-1185">Reference proteome</keyword>
<sequence length="333" mass="35392">MSVKLGIVGVGVMGADHARTIASQVAGASIRGIYDANAERAKQIADEVGATGVASDPLHLIGDPQVDAVLIASPDSTHKELTLACIMARKPVLCEKPLASTSQECLELIDAEMAAGVRLVQVGYMRRFDPSYAAMKAQLAAGRLGKPLLFHCVHRNVAAPPWFDGGMAIANSAVHEFDIVRWMLAGDLTAISVFRPGEVSTQTPGAPVFLVLDGPGGTLATIEVFNDAAYGYDVRGELVCEKGTIELQRPVHALVNHALSQGASYPLDWRPRFQDAYRLQAQGWIDSIRSGRPTGASAWDGYTATLVAEAGLRSLGSGRREEISTTPMPGLYG</sequence>
<organism evidence="3 4">
    <name type="scientific">Labrys neptuniae</name>
    <dbReference type="NCBI Taxonomy" id="376174"/>
    <lineage>
        <taxon>Bacteria</taxon>
        <taxon>Pseudomonadati</taxon>
        <taxon>Pseudomonadota</taxon>
        <taxon>Alphaproteobacteria</taxon>
        <taxon>Hyphomicrobiales</taxon>
        <taxon>Xanthobacteraceae</taxon>
        <taxon>Labrys</taxon>
    </lineage>
</organism>
<evidence type="ECO:0000313" key="3">
    <source>
        <dbReference type="EMBL" id="MEW9307231.1"/>
    </source>
</evidence>
<dbReference type="Gene3D" id="3.30.360.10">
    <property type="entry name" value="Dihydrodipicolinate Reductase, domain 2"/>
    <property type="match status" value="1"/>
</dbReference>
<name>A0ABV3PNK9_9HYPH</name>
<dbReference type="InterPro" id="IPR055170">
    <property type="entry name" value="GFO_IDH_MocA-like_dom"/>
</dbReference>
<dbReference type="Gene3D" id="3.40.50.720">
    <property type="entry name" value="NAD(P)-binding Rossmann-like Domain"/>
    <property type="match status" value="1"/>
</dbReference>
<proteinExistence type="predicted"/>
<feature type="domain" description="GFO/IDH/MocA-like oxidoreductase" evidence="2">
    <location>
        <begin position="132"/>
        <end position="246"/>
    </location>
</feature>
<evidence type="ECO:0000259" key="1">
    <source>
        <dbReference type="Pfam" id="PF01408"/>
    </source>
</evidence>
<dbReference type="PANTHER" id="PTHR43593:SF1">
    <property type="entry name" value="INOSITOL 2-DEHYDROGENASE"/>
    <property type="match status" value="1"/>
</dbReference>
<reference evidence="3 4" key="1">
    <citation type="submission" date="2024-07" db="EMBL/GenBank/DDBJ databases">
        <title>Description of Labrys sedimenti sp. nov., isolated from a diclofenac-degrading enrichment culture.</title>
        <authorList>
            <person name="Tancsics A."/>
            <person name="Csepanyi A."/>
        </authorList>
    </citation>
    <scope>NUCLEOTIDE SEQUENCE [LARGE SCALE GENOMIC DNA]</scope>
    <source>
        <strain evidence="3 4">LMG 23578</strain>
    </source>
</reference>
<protein>
    <submittedName>
        <fullName evidence="3">Gfo/Idh/MocA family oxidoreductase</fullName>
    </submittedName>
</protein>
<evidence type="ECO:0000259" key="2">
    <source>
        <dbReference type="Pfam" id="PF22725"/>
    </source>
</evidence>
<dbReference type="Pfam" id="PF22725">
    <property type="entry name" value="GFO_IDH_MocA_C3"/>
    <property type="match status" value="1"/>
</dbReference>
<accession>A0ABV3PNK9</accession>
<gene>
    <name evidence="3" type="ORF">ABXS05_16895</name>
</gene>
<dbReference type="InterPro" id="IPR036291">
    <property type="entry name" value="NAD(P)-bd_dom_sf"/>
</dbReference>
<dbReference type="SUPFAM" id="SSF51735">
    <property type="entry name" value="NAD(P)-binding Rossmann-fold domains"/>
    <property type="match status" value="1"/>
</dbReference>
<comment type="caution">
    <text evidence="3">The sequence shown here is derived from an EMBL/GenBank/DDBJ whole genome shotgun (WGS) entry which is preliminary data.</text>
</comment>
<dbReference type="EMBL" id="JBFNQD010000005">
    <property type="protein sequence ID" value="MEW9307231.1"/>
    <property type="molecule type" value="Genomic_DNA"/>
</dbReference>
<dbReference type="SUPFAM" id="SSF55347">
    <property type="entry name" value="Glyceraldehyde-3-phosphate dehydrogenase-like, C-terminal domain"/>
    <property type="match status" value="1"/>
</dbReference>
<dbReference type="Pfam" id="PF01408">
    <property type="entry name" value="GFO_IDH_MocA"/>
    <property type="match status" value="1"/>
</dbReference>
<dbReference type="PANTHER" id="PTHR43593">
    <property type="match status" value="1"/>
</dbReference>
<dbReference type="InterPro" id="IPR050424">
    <property type="entry name" value="Gfo-Idh-MocA_inositol_DH"/>
</dbReference>
<evidence type="ECO:0000313" key="4">
    <source>
        <dbReference type="Proteomes" id="UP001555786"/>
    </source>
</evidence>
<dbReference type="RefSeq" id="WP_367624738.1">
    <property type="nucleotide sequence ID" value="NZ_JBFNQD010000005.1"/>
</dbReference>